<evidence type="ECO:0000313" key="3">
    <source>
        <dbReference type="EMBL" id="BDU69411.1"/>
    </source>
</evidence>
<dbReference type="Gene3D" id="3.10.620.30">
    <property type="match status" value="1"/>
</dbReference>
<name>A0ABN6UX71_9BACT</name>
<evidence type="ECO:0000259" key="2">
    <source>
        <dbReference type="SMART" id="SM00460"/>
    </source>
</evidence>
<dbReference type="Proteomes" id="UP001242010">
    <property type="component" value="Chromosome"/>
</dbReference>
<protein>
    <recommendedName>
        <fullName evidence="2">Transglutaminase-like domain-containing protein</fullName>
    </recommendedName>
</protein>
<keyword evidence="1" id="KW-0732">Signal</keyword>
<dbReference type="InterPro" id="IPR002931">
    <property type="entry name" value="Transglutaminase-like"/>
</dbReference>
<evidence type="ECO:0000313" key="4">
    <source>
        <dbReference type="Proteomes" id="UP001242010"/>
    </source>
</evidence>
<dbReference type="Pfam" id="PF01841">
    <property type="entry name" value="Transglut_core"/>
    <property type="match status" value="1"/>
</dbReference>
<feature type="chain" id="PRO_5045823770" description="Transglutaminase-like domain-containing protein" evidence="1">
    <location>
        <begin position="22"/>
        <end position="273"/>
    </location>
</feature>
<accession>A0ABN6UX71</accession>
<feature type="signal peptide" evidence="1">
    <location>
        <begin position="1"/>
        <end position="21"/>
    </location>
</feature>
<dbReference type="SUPFAM" id="SSF54001">
    <property type="entry name" value="Cysteine proteinases"/>
    <property type="match status" value="1"/>
</dbReference>
<sequence length="273" mass="29753">MRLANVLFISAFISVSLGAQALSPTEAGRTLDAPGTVPARVGRLVTHLNRAMPFVATDYRNRTVEEILQRGAGNCADHARVLRSLLESRGIQVRWVQEINLQAPSERRQANAAAMVQKRGAQASVFGRSHNDHRWLEVWDPQTESWFPADSSIGVSGVDAWIHRRLGFSDRPAAVAEMIAPVFVEALTADKAQVPRSSAYLIEGFNQAYGGRLAGLPAWPAWVASVKALEPLASGAFRSEVDLHGQGRLFEELALAYSRLAAEAQALNLVPRP</sequence>
<feature type="domain" description="Transglutaminase-like" evidence="2">
    <location>
        <begin position="67"/>
        <end position="153"/>
    </location>
</feature>
<dbReference type="RefSeq" id="WP_286353137.1">
    <property type="nucleotide sequence ID" value="NZ_AP027079.1"/>
</dbReference>
<dbReference type="SMART" id="SM00460">
    <property type="entry name" value="TGc"/>
    <property type="match status" value="1"/>
</dbReference>
<organism evidence="3 4">
    <name type="scientific">Geothrix oryzae</name>
    <dbReference type="NCBI Taxonomy" id="2927975"/>
    <lineage>
        <taxon>Bacteria</taxon>
        <taxon>Pseudomonadati</taxon>
        <taxon>Acidobacteriota</taxon>
        <taxon>Holophagae</taxon>
        <taxon>Holophagales</taxon>
        <taxon>Holophagaceae</taxon>
        <taxon>Geothrix</taxon>
    </lineage>
</organism>
<proteinExistence type="predicted"/>
<gene>
    <name evidence="3" type="ORF">GETHOR_15120</name>
</gene>
<evidence type="ECO:0000256" key="1">
    <source>
        <dbReference type="SAM" id="SignalP"/>
    </source>
</evidence>
<keyword evidence="4" id="KW-1185">Reference proteome</keyword>
<dbReference type="InterPro" id="IPR038765">
    <property type="entry name" value="Papain-like_cys_pep_sf"/>
</dbReference>
<reference evidence="4" key="1">
    <citation type="journal article" date="2023" name="Int. J. Syst. Evol. Microbiol.">
        <title>Mesoterricola silvestris gen. nov., sp. nov., Mesoterricola sediminis sp. nov., Geothrix oryzae sp. nov., Geothrix edaphica sp. nov., Geothrix rubra sp. nov., and Geothrix limicola sp. nov., six novel members of Acidobacteriota isolated from soils.</title>
        <authorList>
            <person name="Itoh H."/>
            <person name="Sugisawa Y."/>
            <person name="Mise K."/>
            <person name="Xu Z."/>
            <person name="Kuniyasu M."/>
            <person name="Ushijima N."/>
            <person name="Kawano K."/>
            <person name="Kobayashi E."/>
            <person name="Shiratori Y."/>
            <person name="Masuda Y."/>
            <person name="Senoo K."/>
        </authorList>
    </citation>
    <scope>NUCLEOTIDE SEQUENCE [LARGE SCALE GENOMIC DNA]</scope>
    <source>
        <strain evidence="4">Red222</strain>
    </source>
</reference>
<dbReference type="EMBL" id="AP027079">
    <property type="protein sequence ID" value="BDU69411.1"/>
    <property type="molecule type" value="Genomic_DNA"/>
</dbReference>